<feature type="domain" description="FH2" evidence="4">
    <location>
        <begin position="648"/>
        <end position="1049"/>
    </location>
</feature>
<dbReference type="Proteomes" id="UP000887540">
    <property type="component" value="Unplaced"/>
</dbReference>
<feature type="region of interest" description="Disordered" evidence="2">
    <location>
        <begin position="1035"/>
        <end position="1056"/>
    </location>
</feature>
<evidence type="ECO:0000313" key="6">
    <source>
        <dbReference type="WBParaSite" id="ACRNAN_scaffold2621.g31333.t2"/>
    </source>
</evidence>
<dbReference type="SUPFAM" id="SSF48371">
    <property type="entry name" value="ARM repeat"/>
    <property type="match status" value="1"/>
</dbReference>
<dbReference type="InterPro" id="IPR015425">
    <property type="entry name" value="FH2_Formin"/>
</dbReference>
<feature type="compositionally biased region" description="Basic residues" evidence="2">
    <location>
        <begin position="1037"/>
        <end position="1049"/>
    </location>
</feature>
<dbReference type="AlphaFoldDB" id="A0A914DGG5"/>
<dbReference type="PROSITE" id="PS51232">
    <property type="entry name" value="GBD_FH3"/>
    <property type="match status" value="1"/>
</dbReference>
<dbReference type="Pfam" id="PF06367">
    <property type="entry name" value="Drf_FH3"/>
    <property type="match status" value="1"/>
</dbReference>
<feature type="region of interest" description="Disordered" evidence="2">
    <location>
        <begin position="1"/>
        <end position="26"/>
    </location>
</feature>
<keyword evidence="5" id="KW-1185">Reference proteome</keyword>
<accession>A0A914DGG5</accession>
<dbReference type="InterPro" id="IPR010472">
    <property type="entry name" value="FH3_dom"/>
</dbReference>
<dbReference type="GO" id="GO:0030041">
    <property type="term" value="P:actin filament polymerization"/>
    <property type="evidence" value="ECO:0007669"/>
    <property type="project" value="TreeGrafter"/>
</dbReference>
<reference evidence="6" key="1">
    <citation type="submission" date="2022-11" db="UniProtKB">
        <authorList>
            <consortium name="WormBaseParasite"/>
        </authorList>
    </citation>
    <scope>IDENTIFICATION</scope>
</reference>
<organism evidence="5 6">
    <name type="scientific">Acrobeloides nanus</name>
    <dbReference type="NCBI Taxonomy" id="290746"/>
    <lineage>
        <taxon>Eukaryota</taxon>
        <taxon>Metazoa</taxon>
        <taxon>Ecdysozoa</taxon>
        <taxon>Nematoda</taxon>
        <taxon>Chromadorea</taxon>
        <taxon>Rhabditida</taxon>
        <taxon>Tylenchina</taxon>
        <taxon>Cephalobomorpha</taxon>
        <taxon>Cephaloboidea</taxon>
        <taxon>Cephalobidae</taxon>
        <taxon>Acrobeloides</taxon>
    </lineage>
</organism>
<feature type="coiled-coil region" evidence="1">
    <location>
        <begin position="336"/>
        <end position="381"/>
    </location>
</feature>
<feature type="compositionally biased region" description="Polar residues" evidence="2">
    <location>
        <begin position="17"/>
        <end position="26"/>
    </location>
</feature>
<dbReference type="Gene3D" id="1.25.10.10">
    <property type="entry name" value="Leucine-rich Repeat Variant"/>
    <property type="match status" value="1"/>
</dbReference>
<dbReference type="PANTHER" id="PTHR45691:SF6">
    <property type="entry name" value="PROTEIN DIAPHANOUS"/>
    <property type="match status" value="1"/>
</dbReference>
<feature type="region of interest" description="Disordered" evidence="2">
    <location>
        <begin position="560"/>
        <end position="636"/>
    </location>
</feature>
<dbReference type="InterPro" id="IPR010473">
    <property type="entry name" value="GTPase-bd"/>
</dbReference>
<dbReference type="PANTHER" id="PTHR45691">
    <property type="entry name" value="PROTEIN DIAPHANOUS"/>
    <property type="match status" value="1"/>
</dbReference>
<dbReference type="InterPro" id="IPR051412">
    <property type="entry name" value="Formin_Homology_Diaphanous_sf"/>
</dbReference>
<feature type="compositionally biased region" description="Pro residues" evidence="2">
    <location>
        <begin position="575"/>
        <end position="634"/>
    </location>
</feature>
<dbReference type="Pfam" id="PF06371">
    <property type="entry name" value="Drf_GBD"/>
    <property type="match status" value="1"/>
</dbReference>
<feature type="region of interest" description="Disordered" evidence="2">
    <location>
        <begin position="1084"/>
        <end position="1120"/>
    </location>
</feature>
<evidence type="ECO:0000256" key="1">
    <source>
        <dbReference type="SAM" id="Coils"/>
    </source>
</evidence>
<feature type="region of interest" description="Disordered" evidence="2">
    <location>
        <begin position="1145"/>
        <end position="1181"/>
    </location>
</feature>
<name>A0A914DGG5_9BILA</name>
<dbReference type="InterPro" id="IPR014768">
    <property type="entry name" value="GBD/FH3_dom"/>
</dbReference>
<evidence type="ECO:0000256" key="2">
    <source>
        <dbReference type="SAM" id="MobiDB-lite"/>
    </source>
</evidence>
<dbReference type="InterPro" id="IPR011989">
    <property type="entry name" value="ARM-like"/>
</dbReference>
<evidence type="ECO:0000259" key="4">
    <source>
        <dbReference type="PROSITE" id="PS51444"/>
    </source>
</evidence>
<protein>
    <submittedName>
        <fullName evidence="6">Uncharacterized protein</fullName>
    </submittedName>
</protein>
<dbReference type="InterPro" id="IPR016024">
    <property type="entry name" value="ARM-type_fold"/>
</dbReference>
<feature type="compositionally biased region" description="Basic and acidic residues" evidence="2">
    <location>
        <begin position="1"/>
        <end position="15"/>
    </location>
</feature>
<dbReference type="Gene3D" id="1.20.58.2220">
    <property type="entry name" value="Formin, FH2 domain"/>
    <property type="match status" value="1"/>
</dbReference>
<dbReference type="GO" id="GO:0031267">
    <property type="term" value="F:small GTPase binding"/>
    <property type="evidence" value="ECO:0007669"/>
    <property type="project" value="InterPro"/>
</dbReference>
<dbReference type="SUPFAM" id="SSF101447">
    <property type="entry name" value="Formin homology 2 domain (FH2 domain)"/>
    <property type="match status" value="1"/>
</dbReference>
<dbReference type="WBParaSite" id="ACRNAN_scaffold2621.g31333.t2">
    <property type="protein sequence ID" value="ACRNAN_scaffold2621.g31333.t2"/>
    <property type="gene ID" value="ACRNAN_scaffold2621.g31333"/>
</dbReference>
<dbReference type="Pfam" id="PF02181">
    <property type="entry name" value="FH2"/>
    <property type="match status" value="1"/>
</dbReference>
<dbReference type="GO" id="GO:0005884">
    <property type="term" value="C:actin filament"/>
    <property type="evidence" value="ECO:0007669"/>
    <property type="project" value="TreeGrafter"/>
</dbReference>
<keyword evidence="1" id="KW-0175">Coiled coil</keyword>
<proteinExistence type="predicted"/>
<dbReference type="InterPro" id="IPR042201">
    <property type="entry name" value="FH2_Formin_sf"/>
</dbReference>
<dbReference type="Gene3D" id="1.10.238.150">
    <property type="entry name" value="Formin, FH3 diaphanous domain"/>
    <property type="match status" value="1"/>
</dbReference>
<dbReference type="Gene3D" id="1.20.58.630">
    <property type="match status" value="1"/>
</dbReference>
<feature type="coiled-coil region" evidence="1">
    <location>
        <begin position="931"/>
        <end position="992"/>
    </location>
</feature>
<dbReference type="SMART" id="SM01139">
    <property type="entry name" value="Drf_FH3"/>
    <property type="match status" value="1"/>
</dbReference>
<dbReference type="PROSITE" id="PS51444">
    <property type="entry name" value="FH2"/>
    <property type="match status" value="1"/>
</dbReference>
<dbReference type="SMART" id="SM00498">
    <property type="entry name" value="FH2"/>
    <property type="match status" value="1"/>
</dbReference>
<feature type="compositionally biased region" description="Polar residues" evidence="2">
    <location>
        <begin position="1172"/>
        <end position="1181"/>
    </location>
</feature>
<feature type="domain" description="GBD/FH3" evidence="3">
    <location>
        <begin position="35"/>
        <end position="437"/>
    </location>
</feature>
<dbReference type="SMART" id="SM01140">
    <property type="entry name" value="Drf_GBD"/>
    <property type="match status" value="1"/>
</dbReference>
<dbReference type="GO" id="GO:0003779">
    <property type="term" value="F:actin binding"/>
    <property type="evidence" value="ECO:0007669"/>
    <property type="project" value="InterPro"/>
</dbReference>
<sequence length="1181" mass="133943">MFGTKKREKERDKTSKHSVSQQDNQLYNEQDNEMLTSMTDEQLDEKFRQLVTREFNVSGENADKMLKTMERLKKIQMILQSEKQPQNQSPSDYCVKMVRFLQGNSVETPRNLLESLRVSLSSQTVSWIDKFGQEGGFKLLSSIMERIIQNLEKLRSDPDPRCMEEESEHLHMLREALKCIRYIINTWPGVHLLLQKETKKSKVCELLIETLYVATSSRSSTKAKLDKDYDQLKIEICGLLAAITFLGKDHPEEFEISGHALCIHDLTKIGERRSSPRFSCIVNCFNTETEELMIKTLHLVNVLLACIELEYNDWQIRIAWRSEMMVSGLRNFIPNIEKFAAQNEELKKAYDSFHREKHDDFDDLQERFDELKGDFDDINDAFNMLYTSVINTGCEDRLLSILQHLLLVNDGKYSRYSYFTLIDTCICGIAFGESGYDPMFEAKFALDFKLEASDVESIEEARDSTQGSVSLTDRFILCSPLLEDVLQKVEKDDTVPKMSKRLEEAISSKQEAIVKQNQYYQKLLEFQQETEKLRKHIDNPKENPLPVKTELNLTAPKETAAIKGGGSLPSVTGGPPAPPPPPPPPVLGGPRPPGLPVVTGGPPPPPPPPGLLGGPRAPPPPPNLKGGPPPPPGLFAPSAPAIPEYLKKKRPYMSDIPIKKIAWGNFVIKPNDINKASLWVALDEEKVASDNVFEIIKSKFATATKNNAISGESTLEFKAKKAKHAVVIHDDKILQALAIFQGSCKMSYQQWFKAIMELDEKILSAGIVQQLNNALPPPDMLTKLRECAEDEFENMPEGEQFAASLSVINGLVVRLDLILLKLNWKESVTEIRSGLSTIAEACDEVHDSEGLKWFLNLVLLIGNYMARSKTSKDVYGFEMAVLPKLSDTKDCDNFQTLLHVLIGIIDEKTKGEYTKFGSNFHFITKAARVDLNELTQTMNKLKGSVQKLENYLKTYKIQRENDLFLEKMEPFLRQAKSEMEVLNELSNNVQAKWNSLQKYLSFDPKKYTMENLFNDMKTFHGQYVNAYKDIEKIHEQRQKKKEKEKRKPFKSIQPTSNIEKCVTKKDKNEAGVLDEIEKYLKEGNYRPGGATRTPKALKTPVSMERQRSRRGNEMLTNPNAYGDLNQIKQELGYKVRRKGQPTVFVQAAGDPPNTPKTAKIDPKKAGLPTASDLLNQLNSLK</sequence>
<evidence type="ECO:0000313" key="5">
    <source>
        <dbReference type="Proteomes" id="UP000887540"/>
    </source>
</evidence>
<evidence type="ECO:0000259" key="3">
    <source>
        <dbReference type="PROSITE" id="PS51232"/>
    </source>
</evidence>
<dbReference type="Gene3D" id="6.10.30.30">
    <property type="match status" value="1"/>
</dbReference>